<comment type="caution">
    <text evidence="1">The sequence shown here is derived from an EMBL/GenBank/DDBJ whole genome shotgun (WGS) entry which is preliminary data.</text>
</comment>
<evidence type="ECO:0000313" key="1">
    <source>
        <dbReference type="EMBL" id="MEI5909363.1"/>
    </source>
</evidence>
<name>A0ABU8HIY4_9BACI</name>
<sequence>MIDFLEKMQKGSMTQQRAYRVIKQLDIFTKLSSYTPILCGTLPIGIDIEGSDLDIIMNVQRLDDFERQIHSLYHHHNEFRLKRTVIRGKEIVKANFIYQQLEFELFGQAQPVHQQYAYLHMMIEEALLKKIPYLKENVMTLKKQGYKTEPAFCKILGITGDPYTELIQFGISEGIIKNPYSE</sequence>
<evidence type="ECO:0000313" key="2">
    <source>
        <dbReference type="Proteomes" id="UP001312865"/>
    </source>
</evidence>
<accession>A0ABU8HIY4</accession>
<keyword evidence="2" id="KW-1185">Reference proteome</keyword>
<protein>
    <submittedName>
        <fullName evidence="1">DUF4269 domain-containing protein</fullName>
    </submittedName>
</protein>
<organism evidence="1 2">
    <name type="scientific">Bacillus spongiae</name>
    <dbReference type="NCBI Taxonomy" id="2683610"/>
    <lineage>
        <taxon>Bacteria</taxon>
        <taxon>Bacillati</taxon>
        <taxon>Bacillota</taxon>
        <taxon>Bacilli</taxon>
        <taxon>Bacillales</taxon>
        <taxon>Bacillaceae</taxon>
        <taxon>Bacillus</taxon>
    </lineage>
</organism>
<dbReference type="Pfam" id="PF14091">
    <property type="entry name" value="DUF4269"/>
    <property type="match status" value="1"/>
</dbReference>
<gene>
    <name evidence="1" type="ORF">WAK64_20195</name>
</gene>
<dbReference type="InterPro" id="IPR025365">
    <property type="entry name" value="DUF4269"/>
</dbReference>
<dbReference type="RefSeq" id="WP_336588806.1">
    <property type="nucleotide sequence ID" value="NZ_JBBAXC010000024.1"/>
</dbReference>
<dbReference type="Proteomes" id="UP001312865">
    <property type="component" value="Unassembled WGS sequence"/>
</dbReference>
<proteinExistence type="predicted"/>
<dbReference type="EMBL" id="JBBAXC010000024">
    <property type="protein sequence ID" value="MEI5909363.1"/>
    <property type="molecule type" value="Genomic_DNA"/>
</dbReference>
<reference evidence="1 2" key="1">
    <citation type="journal article" date="2018" name="J. Microbiol.">
        <title>Bacillus spongiae sp. nov., isolated from sponge of Jeju Island.</title>
        <authorList>
            <person name="Lee G.E."/>
            <person name="Im W.T."/>
            <person name="Park J.S."/>
        </authorList>
    </citation>
    <scope>NUCLEOTIDE SEQUENCE [LARGE SCALE GENOMIC DNA]</scope>
    <source>
        <strain evidence="1 2">135PIL107-10</strain>
    </source>
</reference>